<feature type="compositionally biased region" description="Low complexity" evidence="5">
    <location>
        <begin position="617"/>
        <end position="633"/>
    </location>
</feature>
<dbReference type="PANTHER" id="PTHR43289">
    <property type="entry name" value="MITOGEN-ACTIVATED PROTEIN KINASE KINASE KINASE 20-RELATED"/>
    <property type="match status" value="1"/>
</dbReference>
<dbReference type="Pfam" id="PF00069">
    <property type="entry name" value="Pkinase"/>
    <property type="match status" value="1"/>
</dbReference>
<keyword evidence="2" id="KW-0547">Nucleotide-binding</keyword>
<sequence length="899" mass="96949">MADHGPLEFGKYVLLSKLAAGGMAVTYRARMTGAAGVTKPCVIKQILPHFADDADFVEMFISEARVAMGLSHGNIAQVFDFGEVGGQYFIALEFVYGQPLSKVLRRTAKSGLGFLPIPLALHVVSKLCDGLDYAHRHVGEDGEALGLVHRDVSPDNVLISYEGEVKVIDFGIAKATSIVESKTSPGVVKGKYPYFSPEQAQGRQDLDSRTDVYAAGVVLYEAVCGRRPYEGEFVTVLPRILRGDYTPPSELNPAVSPELEGIIAGALALDRDERYPTAKALSDALVELLYRDNPRFTPTLLSQFVAHLFTEELSADGRKVEVPAAFREQLASWQKAGVDPALTRAKTPSVGSAPRGRSNPGATRVAGSGPRQVSSGARSPNDSGPQPASNGARKSDPRRATGLNVPTSGIRRALGSDRPGPSMPEDDEVTPAHNSSHPSLVAPLDGGTQPALSSPGKTVIPATRSADTTLEVARALKAHQEQELAEKRQTLVRQISLGMLALAAVIGILYGLSSFLTRDPNAGQPPMATVWVTSTPPGAAVELNGRMVKGKTPLFVNGFVIDEANTVVLTLPGRLPWTKRFTPDGRENPPLHAELQKDPSAGEPPTAPAEGTPPVPEKASPADAGGAAVAAVPPETPPGEAPASPPGEDPNREFREVLYPTRLLVLRTQYNALPLPEYTTASVELNPGTTYSLHTEGGAAYTEGSPTSNTLAYFLEGDLPADDSFGLLSGAARSIKGAKRLHVFALDETGLEDNRGTVRVQLFESKWKPPRYLVFEAQKHALPLKPEHQMALRGLNPKSTYLFTVRDDFAELRSGAKGRVRRVLCLERGADAEKSRRTYRVLEVGKRYQLDGLETLRCTFPDTRVEDNEGALAVDLVDVTNMTRREREEYIRNARRTQR</sequence>
<feature type="compositionally biased region" description="Basic and acidic residues" evidence="5">
    <location>
        <begin position="581"/>
        <end position="597"/>
    </location>
</feature>
<feature type="region of interest" description="Disordered" evidence="5">
    <location>
        <begin position="339"/>
        <end position="464"/>
    </location>
</feature>
<reference evidence="8" key="1">
    <citation type="submission" date="2016-10" db="EMBL/GenBank/DDBJ databases">
        <authorList>
            <person name="Varghese N."/>
            <person name="Submissions S."/>
        </authorList>
    </citation>
    <scope>NUCLEOTIDE SEQUENCE [LARGE SCALE GENOMIC DNA]</scope>
    <source>
        <strain evidence="8">DSM 16858</strain>
    </source>
</reference>
<evidence type="ECO:0000313" key="8">
    <source>
        <dbReference type="Proteomes" id="UP000199181"/>
    </source>
</evidence>
<keyword evidence="1" id="KW-0808">Transferase</keyword>
<evidence type="ECO:0000256" key="1">
    <source>
        <dbReference type="ARBA" id="ARBA00022679"/>
    </source>
</evidence>
<dbReference type="GO" id="GO:0004674">
    <property type="term" value="F:protein serine/threonine kinase activity"/>
    <property type="evidence" value="ECO:0007669"/>
    <property type="project" value="UniProtKB-KW"/>
</dbReference>
<dbReference type="GO" id="GO:0005524">
    <property type="term" value="F:ATP binding"/>
    <property type="evidence" value="ECO:0007669"/>
    <property type="project" value="UniProtKB-KW"/>
</dbReference>
<evidence type="ECO:0000256" key="5">
    <source>
        <dbReference type="SAM" id="MobiDB-lite"/>
    </source>
</evidence>
<evidence type="ECO:0000256" key="2">
    <source>
        <dbReference type="ARBA" id="ARBA00022741"/>
    </source>
</evidence>
<keyword evidence="8" id="KW-1185">Reference proteome</keyword>
<organism evidence="7 8">
    <name type="scientific">Stigmatella erecta</name>
    <dbReference type="NCBI Taxonomy" id="83460"/>
    <lineage>
        <taxon>Bacteria</taxon>
        <taxon>Pseudomonadati</taxon>
        <taxon>Myxococcota</taxon>
        <taxon>Myxococcia</taxon>
        <taxon>Myxococcales</taxon>
        <taxon>Cystobacterineae</taxon>
        <taxon>Archangiaceae</taxon>
        <taxon>Stigmatella</taxon>
    </lineage>
</organism>
<dbReference type="CDD" id="cd14014">
    <property type="entry name" value="STKc_PknB_like"/>
    <property type="match status" value="1"/>
</dbReference>
<feature type="compositionally biased region" description="Pro residues" evidence="5">
    <location>
        <begin position="605"/>
        <end position="616"/>
    </location>
</feature>
<feature type="region of interest" description="Disordered" evidence="5">
    <location>
        <begin position="576"/>
        <end position="652"/>
    </location>
</feature>
<dbReference type="Pfam" id="PF08308">
    <property type="entry name" value="PEGA"/>
    <property type="match status" value="1"/>
</dbReference>
<keyword evidence="3 7" id="KW-0418">Kinase</keyword>
<evidence type="ECO:0000313" key="7">
    <source>
        <dbReference type="EMBL" id="SEU30858.1"/>
    </source>
</evidence>
<keyword evidence="4" id="KW-0067">ATP-binding</keyword>
<protein>
    <submittedName>
        <fullName evidence="7">Serine/threonine protein kinase</fullName>
    </submittedName>
</protein>
<accession>A0A1I0KXI2</accession>
<feature type="compositionally biased region" description="Polar residues" evidence="5">
    <location>
        <begin position="371"/>
        <end position="389"/>
    </location>
</feature>
<evidence type="ECO:0000259" key="6">
    <source>
        <dbReference type="PROSITE" id="PS50011"/>
    </source>
</evidence>
<evidence type="ECO:0000256" key="3">
    <source>
        <dbReference type="ARBA" id="ARBA00022777"/>
    </source>
</evidence>
<dbReference type="PROSITE" id="PS50011">
    <property type="entry name" value="PROTEIN_KINASE_DOM"/>
    <property type="match status" value="1"/>
</dbReference>
<dbReference type="Gene3D" id="1.10.510.10">
    <property type="entry name" value="Transferase(Phosphotransferase) domain 1"/>
    <property type="match status" value="1"/>
</dbReference>
<name>A0A1I0KXI2_9BACT</name>
<evidence type="ECO:0000256" key="4">
    <source>
        <dbReference type="ARBA" id="ARBA00022840"/>
    </source>
</evidence>
<dbReference type="InterPro" id="IPR008266">
    <property type="entry name" value="Tyr_kinase_AS"/>
</dbReference>
<dbReference type="Proteomes" id="UP000199181">
    <property type="component" value="Unassembled WGS sequence"/>
</dbReference>
<dbReference type="SUPFAM" id="SSF56112">
    <property type="entry name" value="Protein kinase-like (PK-like)"/>
    <property type="match status" value="1"/>
</dbReference>
<dbReference type="PANTHER" id="PTHR43289:SF6">
    <property type="entry name" value="SERINE_THREONINE-PROTEIN KINASE NEKL-3"/>
    <property type="match status" value="1"/>
</dbReference>
<feature type="domain" description="Protein kinase" evidence="6">
    <location>
        <begin position="12"/>
        <end position="286"/>
    </location>
</feature>
<dbReference type="PROSITE" id="PS00109">
    <property type="entry name" value="PROTEIN_KINASE_TYR"/>
    <property type="match status" value="1"/>
</dbReference>
<dbReference type="RefSeq" id="WP_093524671.1">
    <property type="nucleotide sequence ID" value="NZ_FOIJ01000015.1"/>
</dbReference>
<dbReference type="InterPro" id="IPR013229">
    <property type="entry name" value="PEGA"/>
</dbReference>
<dbReference type="InterPro" id="IPR011009">
    <property type="entry name" value="Kinase-like_dom_sf"/>
</dbReference>
<dbReference type="AlphaFoldDB" id="A0A1I0KXI2"/>
<gene>
    <name evidence="7" type="ORF">SAMN05443639_115160</name>
</gene>
<keyword evidence="7" id="KW-0723">Serine/threonine-protein kinase</keyword>
<dbReference type="EMBL" id="FOIJ01000015">
    <property type="protein sequence ID" value="SEU30858.1"/>
    <property type="molecule type" value="Genomic_DNA"/>
</dbReference>
<feature type="compositionally biased region" description="Pro residues" evidence="5">
    <location>
        <begin position="634"/>
        <end position="648"/>
    </location>
</feature>
<proteinExistence type="predicted"/>
<dbReference type="InterPro" id="IPR000719">
    <property type="entry name" value="Prot_kinase_dom"/>
</dbReference>
<dbReference type="Gene3D" id="3.30.200.20">
    <property type="entry name" value="Phosphorylase Kinase, domain 1"/>
    <property type="match status" value="1"/>
</dbReference>